<keyword evidence="1" id="KW-1133">Transmembrane helix</keyword>
<protein>
    <submittedName>
        <fullName evidence="2">Uncharacterized protein</fullName>
    </submittedName>
</protein>
<feature type="transmembrane region" description="Helical" evidence="1">
    <location>
        <begin position="153"/>
        <end position="174"/>
    </location>
</feature>
<feature type="transmembrane region" description="Helical" evidence="1">
    <location>
        <begin position="195"/>
        <end position="214"/>
    </location>
</feature>
<keyword evidence="1" id="KW-0812">Transmembrane</keyword>
<evidence type="ECO:0000313" key="2">
    <source>
        <dbReference type="EMBL" id="GAC58967.1"/>
    </source>
</evidence>
<feature type="transmembrane region" description="Helical" evidence="1">
    <location>
        <begin position="39"/>
        <end position="62"/>
    </location>
</feature>
<dbReference type="eggNOG" id="ENOG5032E7C">
    <property type="taxonomic scope" value="Bacteria"/>
</dbReference>
<keyword evidence="1" id="KW-0472">Membrane</keyword>
<dbReference type="OrthoDB" id="4375110at2"/>
<proteinExistence type="predicted"/>
<keyword evidence="3" id="KW-1185">Reference proteome</keyword>
<dbReference type="STRING" id="1121927.GOHSU_64_00060"/>
<feature type="transmembrane region" description="Helical" evidence="1">
    <location>
        <begin position="113"/>
        <end position="141"/>
    </location>
</feature>
<dbReference type="Proteomes" id="UP000053405">
    <property type="component" value="Unassembled WGS sequence"/>
</dbReference>
<feature type="transmembrane region" description="Helical" evidence="1">
    <location>
        <begin position="6"/>
        <end position="27"/>
    </location>
</feature>
<evidence type="ECO:0000313" key="3">
    <source>
        <dbReference type="Proteomes" id="UP000053405"/>
    </source>
</evidence>
<dbReference type="AlphaFoldDB" id="L7LFX1"/>
<comment type="caution">
    <text evidence="2">The sequence shown here is derived from an EMBL/GenBank/DDBJ whole genome shotgun (WGS) entry which is preliminary data.</text>
</comment>
<gene>
    <name evidence="2" type="ORF">GOHSU_64_00060</name>
</gene>
<organism evidence="2 3">
    <name type="scientific">Gordonia hirsuta DSM 44140 = NBRC 16056</name>
    <dbReference type="NCBI Taxonomy" id="1121927"/>
    <lineage>
        <taxon>Bacteria</taxon>
        <taxon>Bacillati</taxon>
        <taxon>Actinomycetota</taxon>
        <taxon>Actinomycetes</taxon>
        <taxon>Mycobacteriales</taxon>
        <taxon>Gordoniaceae</taxon>
        <taxon>Gordonia</taxon>
    </lineage>
</organism>
<sequence length="217" mass="22868">MLNALAYAFIDAVNVLLIGVLVALAMMLPAGRYRSISSLLVVGDWLGVFVLALITLLVFDGIGDFVKHVVDSPVFGTLLILTGVITAILTYRGGDSSELIDKILQPLRTPSPLTVVVGLILGMIQSATSVPFFAGLAVLSASDIPVAERYGGLFLFATVALSLPILAALALGAVRRFPHSWVGRLFAKGRQNQGAVARSAGWFVSALLIGIGILRLL</sequence>
<feature type="transmembrane region" description="Helical" evidence="1">
    <location>
        <begin position="74"/>
        <end position="92"/>
    </location>
</feature>
<dbReference type="EMBL" id="BANT01000064">
    <property type="protein sequence ID" value="GAC58967.1"/>
    <property type="molecule type" value="Genomic_DNA"/>
</dbReference>
<accession>L7LFX1</accession>
<evidence type="ECO:0000256" key="1">
    <source>
        <dbReference type="SAM" id="Phobius"/>
    </source>
</evidence>
<reference evidence="2 3" key="1">
    <citation type="submission" date="2012-12" db="EMBL/GenBank/DDBJ databases">
        <title>Whole genome shotgun sequence of Gordonia hirsuta NBRC 16056.</title>
        <authorList>
            <person name="Isaki-Nakamura S."/>
            <person name="Hosoyama A."/>
            <person name="Tsuchikane K."/>
            <person name="Katsumata H."/>
            <person name="Baba S."/>
            <person name="Yamazaki S."/>
            <person name="Fujita N."/>
        </authorList>
    </citation>
    <scope>NUCLEOTIDE SEQUENCE [LARGE SCALE GENOMIC DNA]</scope>
    <source>
        <strain evidence="2 3">NBRC 16056</strain>
    </source>
</reference>
<name>L7LFX1_9ACTN</name>
<dbReference type="RefSeq" id="WP_005944167.1">
    <property type="nucleotide sequence ID" value="NZ_ATVK01000071.1"/>
</dbReference>